<keyword evidence="3" id="KW-1185">Reference proteome</keyword>
<gene>
    <name evidence="2" type="ORF">GCM10023307_17170</name>
</gene>
<feature type="transmembrane region" description="Helical" evidence="1">
    <location>
        <begin position="109"/>
        <end position="131"/>
    </location>
</feature>
<sequence>MNFAGLSEAWVPWSAMLLMAIAVWALSVRLRDVSIVDSLWSIFFIVFTALFAWRMRSDAVASYALIALVVLWGVRLSAYITIRNHGNGEDRRYQAIRARNQPNFEFKSLYLVFILQAVLAAVIVLPVVPILNEAQAANAVTYTGFAIAVFGALFETVADAQMARFKRDRAKASSAAQDTVMDRGLWRYSRHPNYFGEATFWWGLWLASASMGGAWTVFSPLLMTWLLTRVSGVPLLEADLRQRSQAYRDYLEKTPRFFPGRPKR</sequence>
<dbReference type="PANTHER" id="PTHR32251">
    <property type="entry name" value="3-OXO-5-ALPHA-STEROID 4-DEHYDROGENASE"/>
    <property type="match status" value="1"/>
</dbReference>
<dbReference type="Pfam" id="PF06966">
    <property type="entry name" value="DUF1295"/>
    <property type="match status" value="1"/>
</dbReference>
<dbReference type="Proteomes" id="UP001499959">
    <property type="component" value="Unassembled WGS sequence"/>
</dbReference>
<keyword evidence="1" id="KW-0472">Membrane</keyword>
<feature type="transmembrane region" description="Helical" evidence="1">
    <location>
        <begin position="12"/>
        <end position="28"/>
    </location>
</feature>
<feature type="transmembrane region" description="Helical" evidence="1">
    <location>
        <begin position="200"/>
        <end position="227"/>
    </location>
</feature>
<proteinExistence type="predicted"/>
<comment type="caution">
    <text evidence="2">The sequence shown here is derived from an EMBL/GenBank/DDBJ whole genome shotgun (WGS) entry which is preliminary data.</text>
</comment>
<organism evidence="2 3">
    <name type="scientific">Lysobacter hankyongensis</name>
    <dbReference type="NCBI Taxonomy" id="1176535"/>
    <lineage>
        <taxon>Bacteria</taxon>
        <taxon>Pseudomonadati</taxon>
        <taxon>Pseudomonadota</taxon>
        <taxon>Gammaproteobacteria</taxon>
        <taxon>Lysobacterales</taxon>
        <taxon>Lysobacteraceae</taxon>
        <taxon>Lysobacter</taxon>
    </lineage>
</organism>
<feature type="transmembrane region" description="Helical" evidence="1">
    <location>
        <begin position="35"/>
        <end position="54"/>
    </location>
</feature>
<evidence type="ECO:0000313" key="2">
    <source>
        <dbReference type="EMBL" id="GAA4792344.1"/>
    </source>
</evidence>
<dbReference type="Gene3D" id="1.20.120.1630">
    <property type="match status" value="1"/>
</dbReference>
<evidence type="ECO:0000256" key="1">
    <source>
        <dbReference type="SAM" id="Phobius"/>
    </source>
</evidence>
<evidence type="ECO:0000313" key="3">
    <source>
        <dbReference type="Proteomes" id="UP001499959"/>
    </source>
</evidence>
<name>A0ABP9BBK2_9GAMM</name>
<keyword evidence="1" id="KW-0812">Transmembrane</keyword>
<protein>
    <submittedName>
        <fullName evidence="2">DUF1295 domain-containing protein</fullName>
    </submittedName>
</protein>
<feature type="transmembrane region" description="Helical" evidence="1">
    <location>
        <begin position="60"/>
        <end position="82"/>
    </location>
</feature>
<keyword evidence="1" id="KW-1133">Transmembrane helix</keyword>
<dbReference type="InterPro" id="IPR010721">
    <property type="entry name" value="UstE-like"/>
</dbReference>
<accession>A0ABP9BBK2</accession>
<dbReference type="RefSeq" id="WP_345302906.1">
    <property type="nucleotide sequence ID" value="NZ_BAABJE010000007.1"/>
</dbReference>
<dbReference type="PROSITE" id="PS50244">
    <property type="entry name" value="S5A_REDUCTASE"/>
    <property type="match status" value="1"/>
</dbReference>
<feature type="transmembrane region" description="Helical" evidence="1">
    <location>
        <begin position="137"/>
        <end position="158"/>
    </location>
</feature>
<reference evidence="3" key="1">
    <citation type="journal article" date="2019" name="Int. J. Syst. Evol. Microbiol.">
        <title>The Global Catalogue of Microorganisms (GCM) 10K type strain sequencing project: providing services to taxonomists for standard genome sequencing and annotation.</title>
        <authorList>
            <consortium name="The Broad Institute Genomics Platform"/>
            <consortium name="The Broad Institute Genome Sequencing Center for Infectious Disease"/>
            <person name="Wu L."/>
            <person name="Ma J."/>
        </authorList>
    </citation>
    <scope>NUCLEOTIDE SEQUENCE [LARGE SCALE GENOMIC DNA]</scope>
    <source>
        <strain evidence="3">JCM 18204</strain>
    </source>
</reference>
<dbReference type="PANTHER" id="PTHR32251:SF17">
    <property type="entry name" value="STEROID 5-ALPHA REDUCTASE C-TERMINAL DOMAIN-CONTAINING PROTEIN"/>
    <property type="match status" value="1"/>
</dbReference>
<dbReference type="EMBL" id="BAABJE010000007">
    <property type="protein sequence ID" value="GAA4792344.1"/>
    <property type="molecule type" value="Genomic_DNA"/>
</dbReference>